<reference evidence="1 2" key="1">
    <citation type="submission" date="2015-12" db="EMBL/GenBank/DDBJ databases">
        <title>Genome comparisons provide insights into the role of secondary metabolites in the pathogenic phase of the Photorhabdus life cycle.</title>
        <authorList>
            <person name="Tobias N.J."/>
            <person name="Mishra B."/>
            <person name="Gupta D.K."/>
            <person name="Thines M."/>
            <person name="Stinear T.P."/>
            <person name="Bode H.B."/>
        </authorList>
    </citation>
    <scope>NUCLEOTIDE SEQUENCE [LARGE SCALE GENOMIC DNA]</scope>
    <source>
        <strain evidence="1 2">PB68.1</strain>
    </source>
</reference>
<name>A0A1C0U289_9GAMM</name>
<proteinExistence type="predicted"/>
<dbReference type="AlphaFoldDB" id="A0A1C0U289"/>
<evidence type="ECO:0000313" key="1">
    <source>
        <dbReference type="EMBL" id="OCQ52024.1"/>
    </source>
</evidence>
<evidence type="ECO:0000313" key="2">
    <source>
        <dbReference type="Proteomes" id="UP000093476"/>
    </source>
</evidence>
<dbReference type="EMBL" id="LOMY01000100">
    <property type="protein sequence ID" value="OCQ52024.1"/>
    <property type="molecule type" value="Genomic_DNA"/>
</dbReference>
<keyword evidence="2" id="KW-1185">Reference proteome</keyword>
<organism evidence="1 2">
    <name type="scientific">Photorhabdus australis subsp. thailandensis</name>
    <dbReference type="NCBI Taxonomy" id="2805096"/>
    <lineage>
        <taxon>Bacteria</taxon>
        <taxon>Pseudomonadati</taxon>
        <taxon>Pseudomonadota</taxon>
        <taxon>Gammaproteobacteria</taxon>
        <taxon>Enterobacterales</taxon>
        <taxon>Morganellaceae</taxon>
        <taxon>Photorhabdus</taxon>
    </lineage>
</organism>
<dbReference type="PATRIC" id="fig|286156.4.peg.3197"/>
<dbReference type="STRING" id="286156.Ppb6_02818"/>
<gene>
    <name evidence="1" type="ORF">Ppb6_02818</name>
</gene>
<sequence>MRTLDEVIAARSPESQERIKQLADEMILETGLQMMREELQLSYRSYGRQANPRC</sequence>
<accession>A0A1C0U289</accession>
<dbReference type="Proteomes" id="UP000093476">
    <property type="component" value="Unassembled WGS sequence"/>
</dbReference>
<protein>
    <submittedName>
        <fullName evidence="1">Uncharacterized protein</fullName>
    </submittedName>
</protein>
<comment type="caution">
    <text evidence="1">The sequence shown here is derived from an EMBL/GenBank/DDBJ whole genome shotgun (WGS) entry which is preliminary data.</text>
</comment>